<dbReference type="Proteomes" id="UP001174936">
    <property type="component" value="Unassembled WGS sequence"/>
</dbReference>
<keyword evidence="3" id="KW-1185">Reference proteome</keyword>
<evidence type="ECO:0000313" key="2">
    <source>
        <dbReference type="EMBL" id="KAK0639610.1"/>
    </source>
</evidence>
<feature type="compositionally biased region" description="Basic residues" evidence="1">
    <location>
        <begin position="26"/>
        <end position="43"/>
    </location>
</feature>
<gene>
    <name evidence="2" type="ORF">B0T16DRAFT_463262</name>
</gene>
<feature type="compositionally biased region" description="Basic and acidic residues" evidence="1">
    <location>
        <begin position="136"/>
        <end position="155"/>
    </location>
</feature>
<dbReference type="AlphaFoldDB" id="A0AA39XTP0"/>
<evidence type="ECO:0000313" key="3">
    <source>
        <dbReference type="Proteomes" id="UP001174936"/>
    </source>
</evidence>
<name>A0AA39XTP0_9PEZI</name>
<dbReference type="EMBL" id="JAULSV010000007">
    <property type="protein sequence ID" value="KAK0639610.1"/>
    <property type="molecule type" value="Genomic_DNA"/>
</dbReference>
<feature type="region of interest" description="Disordered" evidence="1">
    <location>
        <begin position="88"/>
        <end position="177"/>
    </location>
</feature>
<feature type="compositionally biased region" description="Basic residues" evidence="1">
    <location>
        <begin position="105"/>
        <end position="116"/>
    </location>
</feature>
<feature type="region of interest" description="Disordered" evidence="1">
    <location>
        <begin position="25"/>
        <end position="49"/>
    </location>
</feature>
<evidence type="ECO:0000256" key="1">
    <source>
        <dbReference type="SAM" id="MobiDB-lite"/>
    </source>
</evidence>
<organism evidence="2 3">
    <name type="scientific">Cercophora newfieldiana</name>
    <dbReference type="NCBI Taxonomy" id="92897"/>
    <lineage>
        <taxon>Eukaryota</taxon>
        <taxon>Fungi</taxon>
        <taxon>Dikarya</taxon>
        <taxon>Ascomycota</taxon>
        <taxon>Pezizomycotina</taxon>
        <taxon>Sordariomycetes</taxon>
        <taxon>Sordariomycetidae</taxon>
        <taxon>Sordariales</taxon>
        <taxon>Lasiosphaeriaceae</taxon>
        <taxon>Cercophora</taxon>
    </lineage>
</organism>
<accession>A0AA39XTP0</accession>
<comment type="caution">
    <text evidence="2">The sequence shown here is derived from an EMBL/GenBank/DDBJ whole genome shotgun (WGS) entry which is preliminary data.</text>
</comment>
<sequence>MGLVLASSESLDSDLSSSFLTEHRHFQGRPHLNPRAKHPRRPFHWSQPKSLTRHDLAAAADLSPSQYSSHRDPLPHHLTLYHANLARHRTPRPNDPYSSDTAQSRRTHQSSSRKRSKFDSAEGIALARAQDVQLPGEDRRPPSLERQDAFRDGSTAKRKRGDGSESSQESQESQREVEELYRMGLLYDDEHLRGEGFSLGSIAREREGEVVWNVRYRPEKRRGRAVRRDSQGGFQELNLALSFARLGEDEALRAWLVRDEEEEEEEEEGEEGEGGIFRMERIVETCAGDVDESRDAVEETIEERIARIKSTIAATLNFDCPVQDEEMTGVEEQDMAVTPVETVTNETIDQRVTRIKSELGALYQKKIEEQSATTNTAEEDFNERDEAYYQDLIVRFEKLKRRPTAQEANNDDNNNDDWAFLDMALDGPSGNDTTTAIPVDIEVADDTWIMLGSDGS</sequence>
<proteinExistence type="predicted"/>
<protein>
    <submittedName>
        <fullName evidence="2">Uncharacterized protein</fullName>
    </submittedName>
</protein>
<reference evidence="2" key="1">
    <citation type="submission" date="2023-06" db="EMBL/GenBank/DDBJ databases">
        <title>Genome-scale phylogeny and comparative genomics of the fungal order Sordariales.</title>
        <authorList>
            <consortium name="Lawrence Berkeley National Laboratory"/>
            <person name="Hensen N."/>
            <person name="Bonometti L."/>
            <person name="Westerberg I."/>
            <person name="Brannstrom I.O."/>
            <person name="Guillou S."/>
            <person name="Cros-Aarteil S."/>
            <person name="Calhoun S."/>
            <person name="Haridas S."/>
            <person name="Kuo A."/>
            <person name="Mondo S."/>
            <person name="Pangilinan J."/>
            <person name="Riley R."/>
            <person name="Labutti K."/>
            <person name="Andreopoulos B."/>
            <person name="Lipzen A."/>
            <person name="Chen C."/>
            <person name="Yanf M."/>
            <person name="Daum C."/>
            <person name="Ng V."/>
            <person name="Clum A."/>
            <person name="Steindorff A."/>
            <person name="Ohm R."/>
            <person name="Martin F."/>
            <person name="Silar P."/>
            <person name="Natvig D."/>
            <person name="Lalanne C."/>
            <person name="Gautier V."/>
            <person name="Ament-Velasquez S.L."/>
            <person name="Kruys A."/>
            <person name="Hutchinson M.I."/>
            <person name="Powell A.J."/>
            <person name="Barry K."/>
            <person name="Miller A.N."/>
            <person name="Grigoriev I.V."/>
            <person name="Debuchy R."/>
            <person name="Gladieux P."/>
            <person name="Thoren M.H."/>
            <person name="Johannesson H."/>
        </authorList>
    </citation>
    <scope>NUCLEOTIDE SEQUENCE</scope>
    <source>
        <strain evidence="2">SMH2532-1</strain>
    </source>
</reference>